<sequence length="291" mass="33007">MASMEKTKPLYARSLLVPSVQGLAKDPNFTIPSRYIRTDQDQPLLSDNDHALCFPHQIPVIDFQKLLADESNGSDSELEKFHLACKDWGFFQLVNHGVSSSFLEKAKTEFQNIFKLPFEEKKKLWQTPEELEGFGQIFVVSEEQKLDWSDLFMLTTLPIHARKPLLFTKLSSTSRETLETYSMELQGLELSIMSQIEKALKLKDEEVRELFEGGNQAIRVNYYLPCPQPEKVIGLNPHSDAGGLTILLQVNDVEGIQVKKNGEWVTVKPLPNAFIVNIGDVLEIESNAEHC</sequence>
<evidence type="ECO:0000256" key="4">
    <source>
        <dbReference type="ARBA" id="ARBA00023004"/>
    </source>
</evidence>
<evidence type="ECO:0000313" key="8">
    <source>
        <dbReference type="Proteomes" id="UP000796880"/>
    </source>
</evidence>
<keyword evidence="4 5" id="KW-0408">Iron</keyword>
<dbReference type="InterPro" id="IPR026992">
    <property type="entry name" value="DIOX_N"/>
</dbReference>
<keyword evidence="5" id="KW-0560">Oxidoreductase</keyword>
<evidence type="ECO:0000256" key="1">
    <source>
        <dbReference type="ARBA" id="ARBA00008056"/>
    </source>
</evidence>
<dbReference type="InterPro" id="IPR044861">
    <property type="entry name" value="IPNS-like_FE2OG_OXY"/>
</dbReference>
<dbReference type="Pfam" id="PF03171">
    <property type="entry name" value="2OG-FeII_Oxy"/>
    <property type="match status" value="1"/>
</dbReference>
<comment type="similarity">
    <text evidence="1 5">Belongs to the iron/ascorbate-dependent oxidoreductase family.</text>
</comment>
<dbReference type="AlphaFoldDB" id="A0A8K0E9D6"/>
<dbReference type="OrthoDB" id="288590at2759"/>
<dbReference type="PANTHER" id="PTHR47991">
    <property type="entry name" value="OXOGLUTARATE/IRON-DEPENDENT DIOXYGENASE"/>
    <property type="match status" value="1"/>
</dbReference>
<dbReference type="GO" id="GO:0016491">
    <property type="term" value="F:oxidoreductase activity"/>
    <property type="evidence" value="ECO:0007669"/>
    <property type="project" value="UniProtKB-KW"/>
</dbReference>
<name>A0A8K0E9D6_9ROSA</name>
<evidence type="ECO:0000256" key="3">
    <source>
        <dbReference type="ARBA" id="ARBA00022896"/>
    </source>
</evidence>
<gene>
    <name evidence="7" type="ORF">FNV43_RR16239</name>
</gene>
<dbReference type="InterPro" id="IPR005123">
    <property type="entry name" value="Oxoglu/Fe-dep_dioxygenase_dom"/>
</dbReference>
<evidence type="ECO:0000313" key="7">
    <source>
        <dbReference type="EMBL" id="KAF3442323.1"/>
    </source>
</evidence>
<keyword evidence="3" id="KW-0847">Vitamin C</keyword>
<reference evidence="7" key="1">
    <citation type="submission" date="2020-03" db="EMBL/GenBank/DDBJ databases">
        <title>A high-quality chromosome-level genome assembly of a woody plant with both climbing and erect habits, Rhamnella rubrinervis.</title>
        <authorList>
            <person name="Lu Z."/>
            <person name="Yang Y."/>
            <person name="Zhu X."/>
            <person name="Sun Y."/>
        </authorList>
    </citation>
    <scope>NUCLEOTIDE SEQUENCE</scope>
    <source>
        <strain evidence="7">BYM</strain>
        <tissue evidence="7">Leaf</tissue>
    </source>
</reference>
<evidence type="ECO:0000259" key="6">
    <source>
        <dbReference type="PROSITE" id="PS51471"/>
    </source>
</evidence>
<dbReference type="GO" id="GO:0031418">
    <property type="term" value="F:L-ascorbic acid binding"/>
    <property type="evidence" value="ECO:0007669"/>
    <property type="project" value="UniProtKB-KW"/>
</dbReference>
<dbReference type="Proteomes" id="UP000796880">
    <property type="component" value="Unassembled WGS sequence"/>
</dbReference>
<keyword evidence="8" id="KW-1185">Reference proteome</keyword>
<evidence type="ECO:0000256" key="5">
    <source>
        <dbReference type="RuleBase" id="RU003682"/>
    </source>
</evidence>
<dbReference type="PROSITE" id="PS51471">
    <property type="entry name" value="FE2OG_OXY"/>
    <property type="match status" value="1"/>
</dbReference>
<dbReference type="Gene3D" id="2.60.120.330">
    <property type="entry name" value="B-lactam Antibiotic, Isopenicillin N Synthase, Chain"/>
    <property type="match status" value="1"/>
</dbReference>
<dbReference type="SUPFAM" id="SSF51197">
    <property type="entry name" value="Clavaminate synthase-like"/>
    <property type="match status" value="1"/>
</dbReference>
<dbReference type="InterPro" id="IPR027443">
    <property type="entry name" value="IPNS-like_sf"/>
</dbReference>
<accession>A0A8K0E9D6</accession>
<comment type="caution">
    <text evidence="7">The sequence shown here is derived from an EMBL/GenBank/DDBJ whole genome shotgun (WGS) entry which is preliminary data.</text>
</comment>
<dbReference type="EMBL" id="VOIH02000007">
    <property type="protein sequence ID" value="KAF3442323.1"/>
    <property type="molecule type" value="Genomic_DNA"/>
</dbReference>
<dbReference type="Pfam" id="PF14226">
    <property type="entry name" value="DIOX_N"/>
    <property type="match status" value="1"/>
</dbReference>
<feature type="domain" description="Fe2OG dioxygenase" evidence="6">
    <location>
        <begin position="213"/>
        <end position="291"/>
    </location>
</feature>
<proteinExistence type="inferred from homology"/>
<dbReference type="InterPro" id="IPR050295">
    <property type="entry name" value="Plant_2OG-oxidoreductases"/>
</dbReference>
<dbReference type="GO" id="GO:0046872">
    <property type="term" value="F:metal ion binding"/>
    <property type="evidence" value="ECO:0007669"/>
    <property type="project" value="UniProtKB-KW"/>
</dbReference>
<organism evidence="7 8">
    <name type="scientific">Rhamnella rubrinervis</name>
    <dbReference type="NCBI Taxonomy" id="2594499"/>
    <lineage>
        <taxon>Eukaryota</taxon>
        <taxon>Viridiplantae</taxon>
        <taxon>Streptophyta</taxon>
        <taxon>Embryophyta</taxon>
        <taxon>Tracheophyta</taxon>
        <taxon>Spermatophyta</taxon>
        <taxon>Magnoliopsida</taxon>
        <taxon>eudicotyledons</taxon>
        <taxon>Gunneridae</taxon>
        <taxon>Pentapetalae</taxon>
        <taxon>rosids</taxon>
        <taxon>fabids</taxon>
        <taxon>Rosales</taxon>
        <taxon>Rhamnaceae</taxon>
        <taxon>rhamnoid group</taxon>
        <taxon>Rhamneae</taxon>
        <taxon>Rhamnella</taxon>
    </lineage>
</organism>
<dbReference type="FunFam" id="2.60.120.330:FF:000079">
    <property type="entry name" value="Protein SRG1"/>
    <property type="match status" value="1"/>
</dbReference>
<evidence type="ECO:0000256" key="2">
    <source>
        <dbReference type="ARBA" id="ARBA00022723"/>
    </source>
</evidence>
<keyword evidence="2 5" id="KW-0479">Metal-binding</keyword>
<protein>
    <recommendedName>
        <fullName evidence="6">Fe2OG dioxygenase domain-containing protein</fullName>
    </recommendedName>
</protein>